<proteinExistence type="predicted"/>
<protein>
    <submittedName>
        <fullName evidence="1">Uncharacterized protein</fullName>
    </submittedName>
</protein>
<sequence>MASFTFIKGNQKPIIKTRYKKLSYTCTEEVIKPT</sequence>
<dbReference type="EMBL" id="GBXM01007926">
    <property type="protein sequence ID" value="JAI00652.1"/>
    <property type="molecule type" value="Transcribed_RNA"/>
</dbReference>
<reference evidence="1" key="2">
    <citation type="journal article" date="2015" name="Fish Shellfish Immunol.">
        <title>Early steps in the European eel (Anguilla anguilla)-Vibrio vulnificus interaction in the gills: Role of the RtxA13 toxin.</title>
        <authorList>
            <person name="Callol A."/>
            <person name="Pajuelo D."/>
            <person name="Ebbesson L."/>
            <person name="Teles M."/>
            <person name="MacKenzie S."/>
            <person name="Amaro C."/>
        </authorList>
    </citation>
    <scope>NUCLEOTIDE SEQUENCE</scope>
</reference>
<accession>A0A0E9XDW6</accession>
<evidence type="ECO:0000313" key="1">
    <source>
        <dbReference type="EMBL" id="JAI00652.1"/>
    </source>
</evidence>
<reference evidence="1" key="1">
    <citation type="submission" date="2014-11" db="EMBL/GenBank/DDBJ databases">
        <authorList>
            <person name="Amaro Gonzalez C."/>
        </authorList>
    </citation>
    <scope>NUCLEOTIDE SEQUENCE</scope>
</reference>
<name>A0A0E9XDW6_ANGAN</name>
<organism evidence="1">
    <name type="scientific">Anguilla anguilla</name>
    <name type="common">European freshwater eel</name>
    <name type="synonym">Muraena anguilla</name>
    <dbReference type="NCBI Taxonomy" id="7936"/>
    <lineage>
        <taxon>Eukaryota</taxon>
        <taxon>Metazoa</taxon>
        <taxon>Chordata</taxon>
        <taxon>Craniata</taxon>
        <taxon>Vertebrata</taxon>
        <taxon>Euteleostomi</taxon>
        <taxon>Actinopterygii</taxon>
        <taxon>Neopterygii</taxon>
        <taxon>Teleostei</taxon>
        <taxon>Anguilliformes</taxon>
        <taxon>Anguillidae</taxon>
        <taxon>Anguilla</taxon>
    </lineage>
</organism>
<dbReference type="AlphaFoldDB" id="A0A0E9XDW6"/>